<comment type="domain">
    <text evidence="8">Consists of three domains: the N-terminal catalytic domain, the anticodon-binding domain and the C-terminal extension.</text>
</comment>
<dbReference type="FunFam" id="3.30.930.10:FF:000037">
    <property type="entry name" value="Proline--tRNA ligase"/>
    <property type="match status" value="1"/>
</dbReference>
<dbReference type="Pfam" id="PF09180">
    <property type="entry name" value="ProRS-C_1"/>
    <property type="match status" value="1"/>
</dbReference>
<evidence type="ECO:0000256" key="2">
    <source>
        <dbReference type="ARBA" id="ARBA00022598"/>
    </source>
</evidence>
<dbReference type="SUPFAM" id="SSF52954">
    <property type="entry name" value="Class II aaRS ABD-related"/>
    <property type="match status" value="1"/>
</dbReference>
<evidence type="ECO:0000256" key="5">
    <source>
        <dbReference type="ARBA" id="ARBA00022917"/>
    </source>
</evidence>
<dbReference type="EC" id="6.1.1.15" evidence="8"/>
<organism evidence="10 11">
    <name type="scientific">Candidatus Fimimonas merdipullorum</name>
    <dbReference type="NCBI Taxonomy" id="2840822"/>
    <lineage>
        <taxon>Bacteria</taxon>
        <taxon>Pseudomonadati</taxon>
        <taxon>Myxococcota</taxon>
        <taxon>Myxococcia</taxon>
        <taxon>Myxococcales</taxon>
        <taxon>Cystobacterineae</taxon>
        <taxon>Myxococcaceae</taxon>
        <taxon>Myxococcaceae incertae sedis</taxon>
        <taxon>Candidatus Fimimonas</taxon>
    </lineage>
</organism>
<keyword evidence="4 8" id="KW-0067">ATP-binding</keyword>
<comment type="similarity">
    <text evidence="8">Belongs to the class-II aminoacyl-tRNA synthetase family. ProS type 3 subfamily.</text>
</comment>
<reference evidence="10" key="2">
    <citation type="journal article" date="2021" name="PeerJ">
        <title>Extensive microbial diversity within the chicken gut microbiome revealed by metagenomics and culture.</title>
        <authorList>
            <person name="Gilroy R."/>
            <person name="Ravi A."/>
            <person name="Getino M."/>
            <person name="Pursley I."/>
            <person name="Horton D.L."/>
            <person name="Alikhan N.F."/>
            <person name="Baker D."/>
            <person name="Gharbi K."/>
            <person name="Hall N."/>
            <person name="Watson M."/>
            <person name="Adriaenssens E.M."/>
            <person name="Foster-Nyarko E."/>
            <person name="Jarju S."/>
            <person name="Secka A."/>
            <person name="Antonio M."/>
            <person name="Oren A."/>
            <person name="Chaudhuri R.R."/>
            <person name="La Ragione R."/>
            <person name="Hildebrand F."/>
            <person name="Pallen M.J."/>
        </authorList>
    </citation>
    <scope>NUCLEOTIDE SEQUENCE</scope>
    <source>
        <strain evidence="10">ChiHjej12B11-7776</strain>
    </source>
</reference>
<sequence length="476" mass="53858">MAKEFVKEIADIDTQFTRWYTDVVIKTQLVDYGPIKGTMVIRPYGYAIWENIQKQLDERFKATGHQNAYFPMLIPQSLLNKEAEHVEGFAPEVAVVNVAGGEQLAEPCVIRPTSETIICSMYSKWINSYRDLPLKLNQWANVVRWEKTTRPFLRTSEFLWQEGHTAHATREEALKETMDMLYLYRDFARDVLAMPTFIGQKSEKEKFAGAEATFGMEAMMLDGKSLQAGTTHHFGQKFSKAYDIQFLDKDNVKKYVWQSSWGVSTRLIGAIIMAHGDQRGLVLPPKIAPVQAVVIPVAAHKQGVAEKAREIAAALSAAGIRTQLDERDQSPGWKFNEWEMKGVPLRIEVGPRDIERGEVTYSRRDTCEKLSAPIEGLDKAALALLEDIHESMYRKSLAFRDSHVKLAHNMQELGEILDAKCFAKVVWDKDPACEALIKEKFQATVRVMLDEPPFQNTCTCCGKEGDLTVAIVARAY</sequence>
<dbReference type="InterPro" id="IPR002314">
    <property type="entry name" value="aa-tRNA-synt_IIb"/>
</dbReference>
<dbReference type="FunFam" id="3.40.50.800:FF:000005">
    <property type="entry name" value="bifunctional glutamate/proline--tRNA ligase"/>
    <property type="match status" value="1"/>
</dbReference>
<dbReference type="InterPro" id="IPR002316">
    <property type="entry name" value="Pro-tRNA-ligase_IIa"/>
</dbReference>
<dbReference type="PANTHER" id="PTHR43382:SF2">
    <property type="entry name" value="BIFUNCTIONAL GLUTAMATE_PROLINE--TRNA LIGASE"/>
    <property type="match status" value="1"/>
</dbReference>
<keyword evidence="5 8" id="KW-0648">Protein biosynthesis</keyword>
<dbReference type="GO" id="GO:0017101">
    <property type="term" value="C:aminoacyl-tRNA synthetase multienzyme complex"/>
    <property type="evidence" value="ECO:0007669"/>
    <property type="project" value="TreeGrafter"/>
</dbReference>
<dbReference type="CDD" id="cd00778">
    <property type="entry name" value="ProRS_core_arch_euk"/>
    <property type="match status" value="1"/>
</dbReference>
<dbReference type="SMART" id="SM00946">
    <property type="entry name" value="ProRS-C_1"/>
    <property type="match status" value="1"/>
</dbReference>
<evidence type="ECO:0000256" key="1">
    <source>
        <dbReference type="ARBA" id="ARBA00022490"/>
    </source>
</evidence>
<dbReference type="GO" id="GO:0005524">
    <property type="term" value="F:ATP binding"/>
    <property type="evidence" value="ECO:0007669"/>
    <property type="project" value="UniProtKB-UniRule"/>
</dbReference>
<dbReference type="InterPro" id="IPR036621">
    <property type="entry name" value="Anticodon-bd_dom_sf"/>
</dbReference>
<dbReference type="InterPro" id="IPR004154">
    <property type="entry name" value="Anticodon-bd"/>
</dbReference>
<evidence type="ECO:0000256" key="8">
    <source>
        <dbReference type="HAMAP-Rule" id="MF_01571"/>
    </source>
</evidence>
<comment type="subcellular location">
    <subcellularLocation>
        <location evidence="8">Cytoplasm</location>
    </subcellularLocation>
</comment>
<keyword evidence="3 8" id="KW-0547">Nucleotide-binding</keyword>
<feature type="domain" description="Aminoacyl-transfer RNA synthetases class-II family profile" evidence="9">
    <location>
        <begin position="37"/>
        <end position="284"/>
    </location>
</feature>
<protein>
    <recommendedName>
        <fullName evidence="8">Proline--tRNA ligase</fullName>
        <ecNumber evidence="8">6.1.1.15</ecNumber>
    </recommendedName>
    <alternativeName>
        <fullName evidence="8">Prolyl-tRNA synthetase</fullName>
        <shortName evidence="8">ProRS</shortName>
    </alternativeName>
</protein>
<dbReference type="InterPro" id="IPR006195">
    <property type="entry name" value="aa-tRNA-synth_II"/>
</dbReference>
<dbReference type="SUPFAM" id="SSF55681">
    <property type="entry name" value="Class II aaRS and biotin synthetases"/>
    <property type="match status" value="1"/>
</dbReference>
<comment type="function">
    <text evidence="8">Catalyzes the attachment of proline to tRNA(Pro) in a two-step reaction: proline is first activated by ATP to form Pro-AMP and then transferred to the acceptor end of tRNA(Pro).</text>
</comment>
<dbReference type="GO" id="GO:0004827">
    <property type="term" value="F:proline-tRNA ligase activity"/>
    <property type="evidence" value="ECO:0007669"/>
    <property type="project" value="UniProtKB-UniRule"/>
</dbReference>
<dbReference type="GO" id="GO:0006433">
    <property type="term" value="P:prolyl-tRNA aminoacylation"/>
    <property type="evidence" value="ECO:0007669"/>
    <property type="project" value="UniProtKB-UniRule"/>
</dbReference>
<dbReference type="SUPFAM" id="SSF64586">
    <property type="entry name" value="C-terminal domain of ProRS"/>
    <property type="match status" value="1"/>
</dbReference>
<dbReference type="NCBIfam" id="TIGR00408">
    <property type="entry name" value="proS_fam_I"/>
    <property type="match status" value="1"/>
</dbReference>
<gene>
    <name evidence="8" type="primary">proS</name>
    <name evidence="10" type="ORF">IAC72_04890</name>
</gene>
<dbReference type="AlphaFoldDB" id="A0A9D1MY43"/>
<evidence type="ECO:0000256" key="3">
    <source>
        <dbReference type="ARBA" id="ARBA00022741"/>
    </source>
</evidence>
<keyword evidence="2 8" id="KW-0436">Ligase</keyword>
<dbReference type="GO" id="GO:0005737">
    <property type="term" value="C:cytoplasm"/>
    <property type="evidence" value="ECO:0007669"/>
    <property type="project" value="UniProtKB-SubCell"/>
</dbReference>
<proteinExistence type="inferred from homology"/>
<evidence type="ECO:0000313" key="10">
    <source>
        <dbReference type="EMBL" id="HIU91327.1"/>
    </source>
</evidence>
<dbReference type="InterPro" id="IPR016061">
    <property type="entry name" value="Pro-tRNA_ligase_II_C"/>
</dbReference>
<dbReference type="Proteomes" id="UP000886852">
    <property type="component" value="Unassembled WGS sequence"/>
</dbReference>
<dbReference type="InterPro" id="IPR004499">
    <property type="entry name" value="Pro-tRNA-ligase_IIa_arc-type"/>
</dbReference>
<dbReference type="InterPro" id="IPR017449">
    <property type="entry name" value="Pro-tRNA_synth_II"/>
</dbReference>
<comment type="caution">
    <text evidence="10">The sequence shown here is derived from an EMBL/GenBank/DDBJ whole genome shotgun (WGS) entry which is preliminary data.</text>
</comment>
<dbReference type="Gene3D" id="3.30.930.10">
    <property type="entry name" value="Bira Bifunctional Protein, Domain 2"/>
    <property type="match status" value="1"/>
</dbReference>
<evidence type="ECO:0000259" key="9">
    <source>
        <dbReference type="PROSITE" id="PS50862"/>
    </source>
</evidence>
<evidence type="ECO:0000256" key="6">
    <source>
        <dbReference type="ARBA" id="ARBA00023146"/>
    </source>
</evidence>
<comment type="catalytic activity">
    <reaction evidence="7 8">
        <text>tRNA(Pro) + L-proline + ATP = L-prolyl-tRNA(Pro) + AMP + diphosphate</text>
        <dbReference type="Rhea" id="RHEA:14305"/>
        <dbReference type="Rhea" id="RHEA-COMP:9700"/>
        <dbReference type="Rhea" id="RHEA-COMP:9702"/>
        <dbReference type="ChEBI" id="CHEBI:30616"/>
        <dbReference type="ChEBI" id="CHEBI:33019"/>
        <dbReference type="ChEBI" id="CHEBI:60039"/>
        <dbReference type="ChEBI" id="CHEBI:78442"/>
        <dbReference type="ChEBI" id="CHEBI:78532"/>
        <dbReference type="ChEBI" id="CHEBI:456215"/>
        <dbReference type="EC" id="6.1.1.15"/>
    </reaction>
</comment>
<dbReference type="EMBL" id="DVOC01000084">
    <property type="protein sequence ID" value="HIU91327.1"/>
    <property type="molecule type" value="Genomic_DNA"/>
</dbReference>
<name>A0A9D1MY43_9BACT</name>
<dbReference type="CDD" id="cd00862">
    <property type="entry name" value="ProRS_anticodon_zinc"/>
    <property type="match status" value="1"/>
</dbReference>
<evidence type="ECO:0000256" key="7">
    <source>
        <dbReference type="ARBA" id="ARBA00047671"/>
    </source>
</evidence>
<reference evidence="10" key="1">
    <citation type="submission" date="2020-10" db="EMBL/GenBank/DDBJ databases">
        <authorList>
            <person name="Gilroy R."/>
        </authorList>
    </citation>
    <scope>NUCLEOTIDE SEQUENCE</scope>
    <source>
        <strain evidence="10">ChiHjej12B11-7776</strain>
    </source>
</reference>
<dbReference type="Gene3D" id="3.40.50.800">
    <property type="entry name" value="Anticodon-binding domain"/>
    <property type="match status" value="1"/>
</dbReference>
<dbReference type="InterPro" id="IPR033721">
    <property type="entry name" value="ProRS_core_arch_euk"/>
</dbReference>
<dbReference type="HAMAP" id="MF_01571">
    <property type="entry name" value="Pro_tRNA_synth_type3"/>
    <property type="match status" value="1"/>
</dbReference>
<evidence type="ECO:0000256" key="4">
    <source>
        <dbReference type="ARBA" id="ARBA00022840"/>
    </source>
</evidence>
<dbReference type="PRINTS" id="PR01046">
    <property type="entry name" value="TRNASYNTHPRO"/>
</dbReference>
<comment type="subunit">
    <text evidence="8">Homodimer.</text>
</comment>
<evidence type="ECO:0000313" key="11">
    <source>
        <dbReference type="Proteomes" id="UP000886852"/>
    </source>
</evidence>
<keyword evidence="1 8" id="KW-0963">Cytoplasm</keyword>
<dbReference type="InterPro" id="IPR045864">
    <property type="entry name" value="aa-tRNA-synth_II/BPL/LPL"/>
</dbReference>
<dbReference type="PROSITE" id="PS50862">
    <property type="entry name" value="AA_TRNA_LIGASE_II"/>
    <property type="match status" value="1"/>
</dbReference>
<dbReference type="PANTHER" id="PTHR43382">
    <property type="entry name" value="PROLYL-TRNA SYNTHETASE"/>
    <property type="match status" value="1"/>
</dbReference>
<dbReference type="Pfam" id="PF00587">
    <property type="entry name" value="tRNA-synt_2b"/>
    <property type="match status" value="1"/>
</dbReference>
<keyword evidence="6 8" id="KW-0030">Aminoacyl-tRNA synthetase</keyword>
<accession>A0A9D1MY43</accession>
<dbReference type="Gene3D" id="3.30.110.30">
    <property type="entry name" value="C-terminal domain of ProRS"/>
    <property type="match status" value="1"/>
</dbReference>
<dbReference type="Pfam" id="PF03129">
    <property type="entry name" value="HGTP_anticodon"/>
    <property type="match status" value="1"/>
</dbReference>